<dbReference type="InterPro" id="IPR016188">
    <property type="entry name" value="PurM-like_N"/>
</dbReference>
<evidence type="ECO:0000259" key="2">
    <source>
        <dbReference type="Pfam" id="PF00586"/>
    </source>
</evidence>
<dbReference type="Pfam" id="PF00586">
    <property type="entry name" value="AIRS"/>
    <property type="match status" value="1"/>
</dbReference>
<dbReference type="PANTHER" id="PTHR30303:SF0">
    <property type="entry name" value="CARBAMOYL DEHYDRATASE HYPE"/>
    <property type="match status" value="1"/>
</dbReference>
<protein>
    <submittedName>
        <fullName evidence="4">Hydrogenase expression/formation protein HypE</fullName>
    </submittedName>
</protein>
<dbReference type="Pfam" id="PF02769">
    <property type="entry name" value="AIRS_C"/>
    <property type="match status" value="1"/>
</dbReference>
<proteinExistence type="inferred from homology"/>
<feature type="domain" description="PurM-like N-terminal" evidence="2">
    <location>
        <begin position="38"/>
        <end position="149"/>
    </location>
</feature>
<dbReference type="InterPro" id="IPR010918">
    <property type="entry name" value="PurM-like_C_dom"/>
</dbReference>
<sequence length="332" mass="35744">MSRPQQVQLSHGGGGREMNDFIHNLFFRRFENPLLKAEDAATFTLNGPVAMTTDSFTVEPLFFAGGNIGSLAIAGTINDLAMVAAQPKYLTCSFILEEGFPFSDLERIVDTMAEEIVPTGAQIVCGDTKVVPKGCADKVFINTTGIGEIVLPNVSASQLQPTDVLLVSRDIGRHGACVLAARESLRLESEIESDCAALWPIVNTLLNKGITPRAMRDATRGGLSAVLNEWCQSSNVQMRLDEQAIPVDTAVKGVCELFGFEPYDLANEGTFILAVPAQQAQDALSVLQVFQAQAAIIGEVTQGSPAKPILCSPWGSKRYLDFPVGELLPRIC</sequence>
<accession>A0A7X4LJA1</accession>
<gene>
    <name evidence="4" type="primary">hypE</name>
    <name evidence="4" type="ORF">F9817_05435</name>
</gene>
<dbReference type="NCBIfam" id="TIGR02124">
    <property type="entry name" value="hypE"/>
    <property type="match status" value="1"/>
</dbReference>
<evidence type="ECO:0000259" key="3">
    <source>
        <dbReference type="Pfam" id="PF02769"/>
    </source>
</evidence>
<evidence type="ECO:0000313" key="4">
    <source>
        <dbReference type="EMBL" id="MZI92641.1"/>
    </source>
</evidence>
<comment type="similarity">
    <text evidence="1">Belongs to the HypE family.</text>
</comment>
<dbReference type="AlphaFoldDB" id="A0A7X4LJA1"/>
<dbReference type="InterPro" id="IPR036921">
    <property type="entry name" value="PurM-like_N_sf"/>
</dbReference>
<dbReference type="EMBL" id="WEKT01000006">
    <property type="protein sequence ID" value="MZI92641.1"/>
    <property type="molecule type" value="Genomic_DNA"/>
</dbReference>
<evidence type="ECO:0000313" key="5">
    <source>
        <dbReference type="Proteomes" id="UP000462621"/>
    </source>
</evidence>
<dbReference type="GO" id="GO:0051604">
    <property type="term" value="P:protein maturation"/>
    <property type="evidence" value="ECO:0007669"/>
    <property type="project" value="TreeGrafter"/>
</dbReference>
<comment type="caution">
    <text evidence="4">The sequence shown here is derived from an EMBL/GenBank/DDBJ whole genome shotgun (WGS) entry which is preliminary data.</text>
</comment>
<evidence type="ECO:0000256" key="1">
    <source>
        <dbReference type="ARBA" id="ARBA00006243"/>
    </source>
</evidence>
<dbReference type="PIRSF" id="PIRSF005644">
    <property type="entry name" value="Hdrgns_mtr_HypE"/>
    <property type="match status" value="1"/>
</dbReference>
<dbReference type="InterPro" id="IPR036676">
    <property type="entry name" value="PurM-like_C_sf"/>
</dbReference>
<dbReference type="InterPro" id="IPR011854">
    <property type="entry name" value="HypE"/>
</dbReference>
<feature type="domain" description="PurM-like C-terminal" evidence="3">
    <location>
        <begin position="161"/>
        <end position="304"/>
    </location>
</feature>
<dbReference type="SUPFAM" id="SSF55326">
    <property type="entry name" value="PurM N-terminal domain-like"/>
    <property type="match status" value="1"/>
</dbReference>
<dbReference type="Gene3D" id="3.90.650.10">
    <property type="entry name" value="PurM-like C-terminal domain"/>
    <property type="match status" value="1"/>
</dbReference>
<dbReference type="PANTHER" id="PTHR30303">
    <property type="entry name" value="HYDROGENASE ISOENZYMES FORMATION PROTEIN HYPE"/>
    <property type="match status" value="1"/>
</dbReference>
<name>A0A7X4LJA1_9VIBR</name>
<reference evidence="4 5" key="1">
    <citation type="submission" date="2019-10" db="EMBL/GenBank/DDBJ databases">
        <title>Vibrio sp. nov. isolated from a shrimp pond.</title>
        <authorList>
            <person name="Gomez-Gil B."/>
            <person name="Enciso-Ibarra J."/>
            <person name="Enciso-Ibarra K."/>
            <person name="Bolan-Mejia C."/>
        </authorList>
    </citation>
    <scope>NUCLEOTIDE SEQUENCE [LARGE SCALE GENOMIC DNA]</scope>
    <source>
        <strain evidence="4 5">CAIM 722</strain>
    </source>
</reference>
<keyword evidence="5" id="KW-1185">Reference proteome</keyword>
<dbReference type="Proteomes" id="UP000462621">
    <property type="component" value="Unassembled WGS sequence"/>
</dbReference>
<dbReference type="SUPFAM" id="SSF56042">
    <property type="entry name" value="PurM C-terminal domain-like"/>
    <property type="match status" value="1"/>
</dbReference>
<dbReference type="Gene3D" id="3.30.1330.10">
    <property type="entry name" value="PurM-like, N-terminal domain"/>
    <property type="match status" value="1"/>
</dbReference>
<dbReference type="RefSeq" id="WP_161153942.1">
    <property type="nucleotide sequence ID" value="NZ_WEKT01000006.1"/>
</dbReference>
<dbReference type="CDD" id="cd02197">
    <property type="entry name" value="HypE"/>
    <property type="match status" value="1"/>
</dbReference>
<organism evidence="4 5">
    <name type="scientific">Vibrio eleionomae</name>
    <dbReference type="NCBI Taxonomy" id="2653505"/>
    <lineage>
        <taxon>Bacteria</taxon>
        <taxon>Pseudomonadati</taxon>
        <taxon>Pseudomonadota</taxon>
        <taxon>Gammaproteobacteria</taxon>
        <taxon>Vibrionales</taxon>
        <taxon>Vibrionaceae</taxon>
        <taxon>Vibrio</taxon>
    </lineage>
</organism>